<dbReference type="SUPFAM" id="SSF52980">
    <property type="entry name" value="Restriction endonuclease-like"/>
    <property type="match status" value="1"/>
</dbReference>
<feature type="region of interest" description="Disordered" evidence="1">
    <location>
        <begin position="1"/>
        <end position="123"/>
    </location>
</feature>
<dbReference type="InterPro" id="IPR051703">
    <property type="entry name" value="NF-kappa-B_Signaling_Reg"/>
</dbReference>
<dbReference type="InterPro" id="IPR019080">
    <property type="entry name" value="YqaJ_viral_recombinase"/>
</dbReference>
<dbReference type="InterPro" id="IPR011335">
    <property type="entry name" value="Restrct_endonuc-II-like"/>
</dbReference>
<accession>A0ABD0WHS4</accession>
<comment type="caution">
    <text evidence="3">The sequence shown here is derived from an EMBL/GenBank/DDBJ whole genome shotgun (WGS) entry which is preliminary data.</text>
</comment>
<dbReference type="Proteomes" id="UP001557470">
    <property type="component" value="Unassembled WGS sequence"/>
</dbReference>
<keyword evidence="4" id="KW-1185">Reference proteome</keyword>
<dbReference type="EMBL" id="JAGEUA010000006">
    <property type="protein sequence ID" value="KAL0973099.1"/>
    <property type="molecule type" value="Genomic_DNA"/>
</dbReference>
<dbReference type="PANTHER" id="PTHR46609:SF8">
    <property type="entry name" value="YQAJ VIRAL RECOMBINASE DOMAIN-CONTAINING PROTEIN"/>
    <property type="match status" value="1"/>
</dbReference>
<dbReference type="InterPro" id="IPR011604">
    <property type="entry name" value="PDDEXK-like_dom_sf"/>
</dbReference>
<sequence>MNFTKTSQDNKGSNLTSSEGTRVIAAPRPRDGTSPITHTDARYAKNIPTARYHPDITENTPEPPKHRYSPDKTRQGRGKAMVPPSRPTQVKEGSVVPPSRPTQVKEGSVVPPSRPTQVKENSVVSLPRPEALPLGLGQKMEKVVVEAVELQTRGQRENPSWFAWRQNRITASVAHRLAHSHFVAGKSQTPPASYLDAITGRSPNFKTRAMTWGIEREAEAVRRYQSLKSKALGRALTVQECGLFIDPQRPWLAGSPDGIVVDQRSGEHLLCLEVKCPYKHRMNTVSQACREDRAFCLTLQGGDEAQVKYCLKPDHSYYTQIQCQLAVTGLTQADLVVFTLKETAIVPVTFDPAFWDTTVAKLEKFYTDALLPYIRDNGLNIPAMQPEE</sequence>
<feature type="domain" description="YqaJ viral recombinase" evidence="2">
    <location>
        <begin position="161"/>
        <end position="330"/>
    </location>
</feature>
<dbReference type="AlphaFoldDB" id="A0ABD0WHS4"/>
<evidence type="ECO:0000313" key="3">
    <source>
        <dbReference type="EMBL" id="KAL0973099.1"/>
    </source>
</evidence>
<dbReference type="CDD" id="cd22343">
    <property type="entry name" value="PDDEXK_lambda_exonuclease-like"/>
    <property type="match status" value="1"/>
</dbReference>
<feature type="compositionally biased region" description="Basic and acidic residues" evidence="1">
    <location>
        <begin position="63"/>
        <end position="74"/>
    </location>
</feature>
<name>A0ABD0WHS4_UMBPY</name>
<organism evidence="3 4">
    <name type="scientific">Umbra pygmaea</name>
    <name type="common">Eastern mudminnow</name>
    <dbReference type="NCBI Taxonomy" id="75934"/>
    <lineage>
        <taxon>Eukaryota</taxon>
        <taxon>Metazoa</taxon>
        <taxon>Chordata</taxon>
        <taxon>Craniata</taxon>
        <taxon>Vertebrata</taxon>
        <taxon>Euteleostomi</taxon>
        <taxon>Actinopterygii</taxon>
        <taxon>Neopterygii</taxon>
        <taxon>Teleostei</taxon>
        <taxon>Protacanthopterygii</taxon>
        <taxon>Esociformes</taxon>
        <taxon>Umbridae</taxon>
        <taxon>Umbra</taxon>
    </lineage>
</organism>
<dbReference type="GO" id="GO:0006281">
    <property type="term" value="P:DNA repair"/>
    <property type="evidence" value="ECO:0007669"/>
    <property type="project" value="UniProtKB-ARBA"/>
</dbReference>
<reference evidence="3 4" key="1">
    <citation type="submission" date="2024-06" db="EMBL/GenBank/DDBJ databases">
        <authorList>
            <person name="Pan Q."/>
            <person name="Wen M."/>
            <person name="Jouanno E."/>
            <person name="Zahm M."/>
            <person name="Klopp C."/>
            <person name="Cabau C."/>
            <person name="Louis A."/>
            <person name="Berthelot C."/>
            <person name="Parey E."/>
            <person name="Roest Crollius H."/>
            <person name="Montfort J."/>
            <person name="Robinson-Rechavi M."/>
            <person name="Bouchez O."/>
            <person name="Lampietro C."/>
            <person name="Lopez Roques C."/>
            <person name="Donnadieu C."/>
            <person name="Postlethwait J."/>
            <person name="Bobe J."/>
            <person name="Verreycken H."/>
            <person name="Guiguen Y."/>
        </authorList>
    </citation>
    <scope>NUCLEOTIDE SEQUENCE [LARGE SCALE GENOMIC DNA]</scope>
    <source>
        <strain evidence="3">Up_M1</strain>
        <tissue evidence="3">Testis</tissue>
    </source>
</reference>
<dbReference type="Pfam" id="PF09588">
    <property type="entry name" value="YqaJ"/>
    <property type="match status" value="1"/>
</dbReference>
<dbReference type="PANTHER" id="PTHR46609">
    <property type="entry name" value="EXONUCLEASE, PHAGE-TYPE/RECB, C-TERMINAL DOMAIN-CONTAINING PROTEIN"/>
    <property type="match status" value="1"/>
</dbReference>
<protein>
    <recommendedName>
        <fullName evidence="2">YqaJ viral recombinase domain-containing protein</fullName>
    </recommendedName>
</protein>
<dbReference type="Gene3D" id="3.90.320.10">
    <property type="match status" value="1"/>
</dbReference>
<evidence type="ECO:0000256" key="1">
    <source>
        <dbReference type="SAM" id="MobiDB-lite"/>
    </source>
</evidence>
<evidence type="ECO:0000259" key="2">
    <source>
        <dbReference type="Pfam" id="PF09588"/>
    </source>
</evidence>
<proteinExistence type="predicted"/>
<gene>
    <name evidence="3" type="ORF">UPYG_G00198970</name>
</gene>
<evidence type="ECO:0000313" key="4">
    <source>
        <dbReference type="Proteomes" id="UP001557470"/>
    </source>
</evidence>
<feature type="compositionally biased region" description="Polar residues" evidence="1">
    <location>
        <begin position="1"/>
        <end position="20"/>
    </location>
</feature>